<protein>
    <submittedName>
        <fullName evidence="1">Uncharacterized protein</fullName>
    </submittedName>
</protein>
<name>A0A4Q2ULA3_9BACT</name>
<dbReference type="AlphaFoldDB" id="A0A4Q2ULA3"/>
<proteinExistence type="predicted"/>
<reference evidence="1 2" key="1">
    <citation type="submission" date="2019-01" db="EMBL/GenBank/DDBJ databases">
        <title>Spirosoma flava sp. nov., a propanil-degrading bacterium isolated from herbicide-contaminated soil.</title>
        <authorList>
            <person name="Zhang L."/>
            <person name="Jiang J.-D."/>
        </authorList>
    </citation>
    <scope>NUCLEOTIDE SEQUENCE [LARGE SCALE GENOMIC DNA]</scope>
    <source>
        <strain evidence="1 2">TY50</strain>
    </source>
</reference>
<comment type="caution">
    <text evidence="1">The sequence shown here is derived from an EMBL/GenBank/DDBJ whole genome shotgun (WGS) entry which is preliminary data.</text>
</comment>
<sequence length="792" mass="92901">MKKYKADELKGFFTDEIFISKFKNLFSLKLLFEYTIIRDSYVVSPSFNDAVVLSTYGSEIFEKVKNENIEISDEIIKFCLFIEFYHEELLIDISSTNVQEIENQLNKQILDGSVLYPWVYGRVLYDKYFDDFTEQSNFILNDDVLKLLDNTPKGVFQVYNYIVGPLGLIKGKTNRLIPPTKRVKLYHCSNISCSNFHHVYLSSGQHIINNILSSIRRYFSNNNPSDWAEFYDNLVESEEFYYDSNRITETSSLIVNTLGTKEVRLLLKNLIDNNKELRASFPASKFLKGSSEEIVKLLEKDTSYQLLLLEYDEKIIQALERLIDAQIIIIPPTEIRRSVNKSGKGFYSIYHEYNKLGIRPVSTESNLGLRQLNSLINKIYNEPSLQQQLDWKLRYFDRETLKEKIEAYTLEEEPRKIIRETILAGPTQISQTFKTLIGHFEMPLTIEQEEVLVDKILWKLGFDINIYPNYLQKFWERLQKFKEVTRSCIAFNDADKEKIRSVAVNFWISLEEILEQTLSFITWTLLSDHFKETKFNYNFDDARDFMCDQLNGYKVGSNDPLIFDKKGKNTLFPLTEGFTALLEICKDLLDNQSGKYVRSKEGMPIFWHKTDLISFPFENKKYLFDVKPSNYKILSDFISEIPRSFSKFKVLSVRNRTQHKRDNFPSQEEILNACNIVEDIVNKIEINGIYPNVYLFKSTIIDKFNRVKYEYEDYKGRNISLQPTFEFSGSNLPGFKNPQIIVPIIRIGNSHELLRFKYEEGSSYLKFWGNFPRKKQLQENSKVISSTSIDIE</sequence>
<dbReference type="Proteomes" id="UP000290407">
    <property type="component" value="Unassembled WGS sequence"/>
</dbReference>
<evidence type="ECO:0000313" key="2">
    <source>
        <dbReference type="Proteomes" id="UP000290407"/>
    </source>
</evidence>
<keyword evidence="2" id="KW-1185">Reference proteome</keyword>
<evidence type="ECO:0000313" key="1">
    <source>
        <dbReference type="EMBL" id="RYC69492.1"/>
    </source>
</evidence>
<dbReference type="EMBL" id="SBLB01000003">
    <property type="protein sequence ID" value="RYC69492.1"/>
    <property type="molecule type" value="Genomic_DNA"/>
</dbReference>
<dbReference type="RefSeq" id="WP_129601709.1">
    <property type="nucleotide sequence ID" value="NZ_SBLB01000003.1"/>
</dbReference>
<gene>
    <name evidence="1" type="ORF">EQG79_12875</name>
</gene>
<organism evidence="1 2">
    <name type="scientific">Spirosoma sordidisoli</name>
    <dbReference type="NCBI Taxonomy" id="2502893"/>
    <lineage>
        <taxon>Bacteria</taxon>
        <taxon>Pseudomonadati</taxon>
        <taxon>Bacteroidota</taxon>
        <taxon>Cytophagia</taxon>
        <taxon>Cytophagales</taxon>
        <taxon>Cytophagaceae</taxon>
        <taxon>Spirosoma</taxon>
    </lineage>
</organism>
<accession>A0A4Q2ULA3</accession>